<proteinExistence type="predicted"/>
<reference evidence="2" key="1">
    <citation type="journal article" date="2012" name="Nature">
        <title>The tomato genome sequence provides insights into fleshy fruit evolution.</title>
        <authorList>
            <consortium name="Tomato Genome Consortium"/>
        </authorList>
    </citation>
    <scope>NUCLEOTIDE SEQUENCE [LARGE SCALE GENOMIC DNA]</scope>
    <source>
        <strain evidence="2">cv. Heinz 1706</strain>
    </source>
</reference>
<protein>
    <submittedName>
        <fullName evidence="2">Uncharacterized protein</fullName>
    </submittedName>
</protein>
<dbReference type="PaxDb" id="4081-Solyc01g094230.2.1"/>
<name>A0A3Q7EKR1_SOLLC</name>
<sequence length="280" mass="28872">MRFLTPPNLNTEVPDAMEMIFQSALALGRKGVYHSLWCSLHLIDNSVHAFVAPKVIDGKNTPSPVRELGTGEITQALELIDVCYEQVPWGASGHRGRARVTASRGWGVGDGNRPRGTAPQGSWGAGTGLGAWSLEVLGGGGDGPQSKVPRGWGVGETGEGHDASRSGGRGDVLDARRLEVKGEGRTGLEVWRMGGRGLWARRLEVRGEGFRGTAPRGPGWGVGGGVSGHGASRFEGRGDGPRGTASRGPGVGRGALGHGASRSPEVGGGVSGTAPRGPRG</sequence>
<dbReference type="Proteomes" id="UP000004994">
    <property type="component" value="Chromosome 1"/>
</dbReference>
<keyword evidence="3" id="KW-1185">Reference proteome</keyword>
<feature type="compositionally biased region" description="Gly residues" evidence="1">
    <location>
        <begin position="218"/>
        <end position="228"/>
    </location>
</feature>
<evidence type="ECO:0000313" key="3">
    <source>
        <dbReference type="Proteomes" id="UP000004994"/>
    </source>
</evidence>
<dbReference type="Gramene" id="Solyc01g094230.3.1">
    <property type="protein sequence ID" value="Solyc01g094230.3.1"/>
    <property type="gene ID" value="Solyc01g094230.3"/>
</dbReference>
<dbReference type="EnsemblPlants" id="Solyc01g094230.3.1">
    <property type="protein sequence ID" value="Solyc01g094230.3.1"/>
    <property type="gene ID" value="Solyc01g094230.3"/>
</dbReference>
<accession>A0A3Q7EKR1</accession>
<organism evidence="2">
    <name type="scientific">Solanum lycopersicum</name>
    <name type="common">Tomato</name>
    <name type="synonym">Lycopersicon esculentum</name>
    <dbReference type="NCBI Taxonomy" id="4081"/>
    <lineage>
        <taxon>Eukaryota</taxon>
        <taxon>Viridiplantae</taxon>
        <taxon>Streptophyta</taxon>
        <taxon>Embryophyta</taxon>
        <taxon>Tracheophyta</taxon>
        <taxon>Spermatophyta</taxon>
        <taxon>Magnoliopsida</taxon>
        <taxon>eudicotyledons</taxon>
        <taxon>Gunneridae</taxon>
        <taxon>Pentapetalae</taxon>
        <taxon>asterids</taxon>
        <taxon>lamiids</taxon>
        <taxon>Solanales</taxon>
        <taxon>Solanaceae</taxon>
        <taxon>Solanoideae</taxon>
        <taxon>Solaneae</taxon>
        <taxon>Solanum</taxon>
        <taxon>Solanum subgen. Lycopersicon</taxon>
    </lineage>
</organism>
<dbReference type="STRING" id="4081.A0A3Q7EKR1"/>
<evidence type="ECO:0000256" key="1">
    <source>
        <dbReference type="SAM" id="MobiDB-lite"/>
    </source>
</evidence>
<feature type="region of interest" description="Disordered" evidence="1">
    <location>
        <begin position="209"/>
        <end position="280"/>
    </location>
</feature>
<reference evidence="2" key="2">
    <citation type="submission" date="2019-01" db="UniProtKB">
        <authorList>
            <consortium name="EnsemblPlants"/>
        </authorList>
    </citation>
    <scope>IDENTIFICATION</scope>
    <source>
        <strain evidence="2">cv. Heinz 1706</strain>
    </source>
</reference>
<feature type="region of interest" description="Disordered" evidence="1">
    <location>
        <begin position="102"/>
        <end position="124"/>
    </location>
</feature>
<dbReference type="InParanoid" id="A0A3Q7EKR1"/>
<evidence type="ECO:0000313" key="2">
    <source>
        <dbReference type="EnsemblPlants" id="Solyc01g094230.3.1"/>
    </source>
</evidence>
<dbReference type="AlphaFoldDB" id="A0A3Q7EKR1"/>